<keyword evidence="1" id="KW-0805">Transcription regulation</keyword>
<dbReference type="InterPro" id="IPR032687">
    <property type="entry name" value="AraC-type_N"/>
</dbReference>
<evidence type="ECO:0000259" key="4">
    <source>
        <dbReference type="PROSITE" id="PS01124"/>
    </source>
</evidence>
<dbReference type="Pfam" id="PF12625">
    <property type="entry name" value="Arabinose_bd"/>
    <property type="match status" value="1"/>
</dbReference>
<comment type="caution">
    <text evidence="5">The sequence shown here is derived from an EMBL/GenBank/DDBJ whole genome shotgun (WGS) entry which is preliminary data.</text>
</comment>
<evidence type="ECO:0000313" key="6">
    <source>
        <dbReference type="Proteomes" id="UP000239415"/>
    </source>
</evidence>
<dbReference type="Pfam" id="PF12833">
    <property type="entry name" value="HTH_18"/>
    <property type="match status" value="1"/>
</dbReference>
<dbReference type="SMART" id="SM00342">
    <property type="entry name" value="HTH_ARAC"/>
    <property type="match status" value="1"/>
</dbReference>
<dbReference type="GO" id="GO:0003700">
    <property type="term" value="F:DNA-binding transcription factor activity"/>
    <property type="evidence" value="ECO:0007669"/>
    <property type="project" value="InterPro"/>
</dbReference>
<keyword evidence="2 5" id="KW-0238">DNA-binding</keyword>
<sequence>MSLVRSAGLQKFRQTVEALGGDADAFARQAGLPDGALDADDLLVEDAALAAVLEIAASTLRCPDLGLRVASVQELSMLGPLAVAIQHSPSVADALECTSRYMFVHARDLSVSLVPDPDGVPGVTALLYSFGPGVRPLPQATDMTMLFVHRAVGFLVGDGYGLRSVDLPHRPVAPPGRYEKAFGAAVRFGRPQALLRLPSSLLKRPLAGVDATLRGLALAFLSRQSPDPRTGPAARVRAVLAQSLGTGPVELGDVARALAVHPRTLQRQLDAEGQSFAKILDDVRRTRARAYLTSTDMPLTQISRLLGFAEQAVLSRCARRWWGMSPTALRRQARSPQ</sequence>
<dbReference type="InterPro" id="IPR018060">
    <property type="entry name" value="HTH_AraC"/>
</dbReference>
<reference evidence="5 6" key="1">
    <citation type="submission" date="2018-03" db="EMBL/GenBank/DDBJ databases">
        <title>Genomic Encyclopedia of Archaeal and Bacterial Type Strains, Phase II (KMG-II): from individual species to whole genera.</title>
        <authorList>
            <person name="Goeker M."/>
        </authorList>
    </citation>
    <scope>NUCLEOTIDE SEQUENCE [LARGE SCALE GENOMIC DNA]</scope>
    <source>
        <strain evidence="5 6">DSM 43146</strain>
    </source>
</reference>
<dbReference type="GO" id="GO:0000976">
    <property type="term" value="F:transcription cis-regulatory region binding"/>
    <property type="evidence" value="ECO:0007669"/>
    <property type="project" value="TreeGrafter"/>
</dbReference>
<accession>A0A2T0K1B9</accession>
<dbReference type="OrthoDB" id="5241536at2"/>
<dbReference type="RefSeq" id="WP_106326971.1">
    <property type="nucleotide sequence ID" value="NZ_BOMO01000126.1"/>
</dbReference>
<dbReference type="PROSITE" id="PS01124">
    <property type="entry name" value="HTH_ARAC_FAMILY_2"/>
    <property type="match status" value="1"/>
</dbReference>
<name>A0A2T0K1B9_9ACTN</name>
<evidence type="ECO:0000256" key="3">
    <source>
        <dbReference type="ARBA" id="ARBA00023163"/>
    </source>
</evidence>
<evidence type="ECO:0000313" key="5">
    <source>
        <dbReference type="EMBL" id="PRX16584.1"/>
    </source>
</evidence>
<evidence type="ECO:0000256" key="2">
    <source>
        <dbReference type="ARBA" id="ARBA00023125"/>
    </source>
</evidence>
<keyword evidence="3" id="KW-0804">Transcription</keyword>
<dbReference type="InterPro" id="IPR009057">
    <property type="entry name" value="Homeodomain-like_sf"/>
</dbReference>
<dbReference type="Gene3D" id="1.10.10.60">
    <property type="entry name" value="Homeodomain-like"/>
    <property type="match status" value="1"/>
</dbReference>
<evidence type="ECO:0000256" key="1">
    <source>
        <dbReference type="ARBA" id="ARBA00023015"/>
    </source>
</evidence>
<keyword evidence="6" id="KW-1185">Reference proteome</keyword>
<proteinExistence type="predicted"/>
<dbReference type="EMBL" id="PVMZ01000019">
    <property type="protein sequence ID" value="PRX16584.1"/>
    <property type="molecule type" value="Genomic_DNA"/>
</dbReference>
<dbReference type="Proteomes" id="UP000239415">
    <property type="component" value="Unassembled WGS sequence"/>
</dbReference>
<organism evidence="5 6">
    <name type="scientific">Actinoplanes italicus</name>
    <dbReference type="NCBI Taxonomy" id="113567"/>
    <lineage>
        <taxon>Bacteria</taxon>
        <taxon>Bacillati</taxon>
        <taxon>Actinomycetota</taxon>
        <taxon>Actinomycetes</taxon>
        <taxon>Micromonosporales</taxon>
        <taxon>Micromonosporaceae</taxon>
        <taxon>Actinoplanes</taxon>
    </lineage>
</organism>
<dbReference type="PANTHER" id="PTHR47894">
    <property type="entry name" value="HTH-TYPE TRANSCRIPTIONAL REGULATOR GADX"/>
    <property type="match status" value="1"/>
</dbReference>
<protein>
    <submittedName>
        <fullName evidence="5">AraC-like DNA-binding protein</fullName>
    </submittedName>
</protein>
<dbReference type="SUPFAM" id="SSF46689">
    <property type="entry name" value="Homeodomain-like"/>
    <property type="match status" value="1"/>
</dbReference>
<feature type="domain" description="HTH araC/xylS-type" evidence="4">
    <location>
        <begin position="234"/>
        <end position="332"/>
    </location>
</feature>
<dbReference type="PANTHER" id="PTHR47894:SF4">
    <property type="entry name" value="HTH-TYPE TRANSCRIPTIONAL REGULATOR GADX"/>
    <property type="match status" value="1"/>
</dbReference>
<gene>
    <name evidence="5" type="ORF">CLV67_119165</name>
</gene>
<dbReference type="GO" id="GO:0005829">
    <property type="term" value="C:cytosol"/>
    <property type="evidence" value="ECO:0007669"/>
    <property type="project" value="TreeGrafter"/>
</dbReference>
<dbReference type="AlphaFoldDB" id="A0A2T0K1B9"/>